<comment type="caution">
    <text evidence="1">The sequence shown here is derived from an EMBL/GenBank/DDBJ whole genome shotgun (WGS) entry which is preliminary data.</text>
</comment>
<dbReference type="AlphaFoldDB" id="X1DNL1"/>
<evidence type="ECO:0000313" key="1">
    <source>
        <dbReference type="EMBL" id="GAH22531.1"/>
    </source>
</evidence>
<dbReference type="Pfam" id="PF04464">
    <property type="entry name" value="Glyphos_transf"/>
    <property type="match status" value="1"/>
</dbReference>
<protein>
    <submittedName>
        <fullName evidence="1">Uncharacterized protein</fullName>
    </submittedName>
</protein>
<reference evidence="1" key="1">
    <citation type="journal article" date="2014" name="Front. Microbiol.">
        <title>High frequency of phylogenetically diverse reductive dehalogenase-homologous genes in deep subseafloor sedimentary metagenomes.</title>
        <authorList>
            <person name="Kawai M."/>
            <person name="Futagami T."/>
            <person name="Toyoda A."/>
            <person name="Takaki Y."/>
            <person name="Nishi S."/>
            <person name="Hori S."/>
            <person name="Arai W."/>
            <person name="Tsubouchi T."/>
            <person name="Morono Y."/>
            <person name="Uchiyama I."/>
            <person name="Ito T."/>
            <person name="Fujiyama A."/>
            <person name="Inagaki F."/>
            <person name="Takami H."/>
        </authorList>
    </citation>
    <scope>NUCLEOTIDE SEQUENCE</scope>
    <source>
        <strain evidence="1">Expedition CK06-06</strain>
    </source>
</reference>
<dbReference type="InterPro" id="IPR043149">
    <property type="entry name" value="TagF_N"/>
</dbReference>
<dbReference type="Gene3D" id="3.40.50.11820">
    <property type="match status" value="1"/>
</dbReference>
<feature type="non-terminal residue" evidence="1">
    <location>
        <position position="1"/>
    </location>
</feature>
<dbReference type="InterPro" id="IPR007554">
    <property type="entry name" value="Glycerophosphate_synth"/>
</dbReference>
<accession>X1DNL1</accession>
<dbReference type="EMBL" id="BARU01004658">
    <property type="protein sequence ID" value="GAH22531.1"/>
    <property type="molecule type" value="Genomic_DNA"/>
</dbReference>
<gene>
    <name evidence="1" type="ORF">S03H2_09246</name>
</gene>
<sequence length="59" mass="6924">DQNIIVYPTLSFKGLFYLLRAKYIIGTHTELSRHIAFIGQKYINLWHGMPLKKNGLYDL</sequence>
<name>X1DNL1_9ZZZZ</name>
<dbReference type="GO" id="GO:0016020">
    <property type="term" value="C:membrane"/>
    <property type="evidence" value="ECO:0007669"/>
    <property type="project" value="InterPro"/>
</dbReference>
<dbReference type="GO" id="GO:0047355">
    <property type="term" value="F:CDP-glycerol glycerophosphotransferase activity"/>
    <property type="evidence" value="ECO:0007669"/>
    <property type="project" value="InterPro"/>
</dbReference>
<organism evidence="1">
    <name type="scientific">marine sediment metagenome</name>
    <dbReference type="NCBI Taxonomy" id="412755"/>
    <lineage>
        <taxon>unclassified sequences</taxon>
        <taxon>metagenomes</taxon>
        <taxon>ecological metagenomes</taxon>
    </lineage>
</organism>
<proteinExistence type="predicted"/>